<dbReference type="SUPFAM" id="SSF52833">
    <property type="entry name" value="Thioredoxin-like"/>
    <property type="match status" value="1"/>
</dbReference>
<dbReference type="GO" id="GO:0015035">
    <property type="term" value="F:protein-disulfide reductase activity"/>
    <property type="evidence" value="ECO:0007669"/>
    <property type="project" value="TreeGrafter"/>
</dbReference>
<comment type="caution">
    <text evidence="6">The sequence shown here is derived from an EMBL/GenBank/DDBJ whole genome shotgun (WGS) entry which is preliminary data.</text>
</comment>
<evidence type="ECO:0000313" key="7">
    <source>
        <dbReference type="Proteomes" id="UP000253517"/>
    </source>
</evidence>
<keyword evidence="7" id="KW-1185">Reference proteome</keyword>
<name>A0A369A7Z6_9FLAO</name>
<dbReference type="AlphaFoldDB" id="A0A369A7Z6"/>
<evidence type="ECO:0000256" key="4">
    <source>
        <dbReference type="ARBA" id="ARBA00023284"/>
    </source>
</evidence>
<dbReference type="Gene3D" id="3.40.30.10">
    <property type="entry name" value="Glutaredoxin"/>
    <property type="match status" value="1"/>
</dbReference>
<dbReference type="InterPro" id="IPR013766">
    <property type="entry name" value="Thioredoxin_domain"/>
</dbReference>
<keyword evidence="3" id="KW-1015">Disulfide bond</keyword>
<sequence>MAVVVANDSNFSDLIQKNSKVVVKYYADWCGACKMFAPKYRRISEEELYQEILFLDVNAEENPEARHAAGVDNLPYLAVFKDGKLLEGGASGKEEYLRKLLTKLSES</sequence>
<evidence type="ECO:0000256" key="2">
    <source>
        <dbReference type="ARBA" id="ARBA00022982"/>
    </source>
</evidence>
<protein>
    <submittedName>
        <fullName evidence="6">Thioredoxin</fullName>
    </submittedName>
</protein>
<feature type="domain" description="Thioredoxin" evidence="5">
    <location>
        <begin position="1"/>
        <end position="106"/>
    </location>
</feature>
<dbReference type="PROSITE" id="PS51352">
    <property type="entry name" value="THIOREDOXIN_2"/>
    <property type="match status" value="1"/>
</dbReference>
<keyword evidence="1" id="KW-0813">Transport</keyword>
<dbReference type="PANTHER" id="PTHR45663:SF11">
    <property type="entry name" value="GEO12009P1"/>
    <property type="match status" value="1"/>
</dbReference>
<keyword evidence="2" id="KW-0249">Electron transport</keyword>
<accession>A0A369A7Z6</accession>
<keyword evidence="4" id="KW-0676">Redox-active center</keyword>
<dbReference type="PROSITE" id="PS00194">
    <property type="entry name" value="THIOREDOXIN_1"/>
    <property type="match status" value="1"/>
</dbReference>
<dbReference type="InterPro" id="IPR017937">
    <property type="entry name" value="Thioredoxin_CS"/>
</dbReference>
<dbReference type="InterPro" id="IPR036249">
    <property type="entry name" value="Thioredoxin-like_sf"/>
</dbReference>
<evidence type="ECO:0000256" key="1">
    <source>
        <dbReference type="ARBA" id="ARBA00022448"/>
    </source>
</evidence>
<gene>
    <name evidence="6" type="ORF">DES35_101714</name>
</gene>
<reference evidence="6 7" key="1">
    <citation type="submission" date="2018-07" db="EMBL/GenBank/DDBJ databases">
        <title>Genomic Encyclopedia of Type Strains, Phase IV (KMG-IV): sequencing the most valuable type-strain genomes for metagenomic binning, comparative biology and taxonomic classification.</title>
        <authorList>
            <person name="Goeker M."/>
        </authorList>
    </citation>
    <scope>NUCLEOTIDE SEQUENCE [LARGE SCALE GENOMIC DNA]</scope>
    <source>
        <strain evidence="6 7">DSM 21410</strain>
    </source>
</reference>
<organism evidence="6 7">
    <name type="scientific">Schleiferia thermophila</name>
    <dbReference type="NCBI Taxonomy" id="884107"/>
    <lineage>
        <taxon>Bacteria</taxon>
        <taxon>Pseudomonadati</taxon>
        <taxon>Bacteroidota</taxon>
        <taxon>Flavobacteriia</taxon>
        <taxon>Flavobacteriales</taxon>
        <taxon>Schleiferiaceae</taxon>
        <taxon>Schleiferia</taxon>
    </lineage>
</organism>
<evidence type="ECO:0000256" key="3">
    <source>
        <dbReference type="ARBA" id="ARBA00023157"/>
    </source>
</evidence>
<evidence type="ECO:0000313" key="6">
    <source>
        <dbReference type="EMBL" id="RCX05429.1"/>
    </source>
</evidence>
<dbReference type="Proteomes" id="UP000253517">
    <property type="component" value="Unassembled WGS sequence"/>
</dbReference>
<dbReference type="GO" id="GO:0005737">
    <property type="term" value="C:cytoplasm"/>
    <property type="evidence" value="ECO:0007669"/>
    <property type="project" value="TreeGrafter"/>
</dbReference>
<evidence type="ECO:0000259" key="5">
    <source>
        <dbReference type="PROSITE" id="PS51352"/>
    </source>
</evidence>
<dbReference type="RefSeq" id="WP_037356157.1">
    <property type="nucleotide sequence ID" value="NZ_BHZF01000001.1"/>
</dbReference>
<dbReference type="PRINTS" id="PR00421">
    <property type="entry name" value="THIOREDOXIN"/>
</dbReference>
<proteinExistence type="predicted"/>
<dbReference type="EMBL" id="QPJS01000001">
    <property type="protein sequence ID" value="RCX05429.1"/>
    <property type="molecule type" value="Genomic_DNA"/>
</dbReference>
<dbReference type="CDD" id="cd02947">
    <property type="entry name" value="TRX_family"/>
    <property type="match status" value="1"/>
</dbReference>
<dbReference type="Pfam" id="PF00085">
    <property type="entry name" value="Thioredoxin"/>
    <property type="match status" value="1"/>
</dbReference>
<dbReference type="PANTHER" id="PTHR45663">
    <property type="entry name" value="GEO12009P1"/>
    <property type="match status" value="1"/>
</dbReference>